<dbReference type="STRING" id="943830.A4A58_10195"/>
<dbReference type="Proteomes" id="UP000076574">
    <property type="component" value="Unassembled WGS sequence"/>
</dbReference>
<evidence type="ECO:0000256" key="1">
    <source>
        <dbReference type="SAM" id="Phobius"/>
    </source>
</evidence>
<dbReference type="OrthoDB" id="8241368at2"/>
<proteinExistence type="predicted"/>
<sequence length="159" mass="16506">MLKGIIDDLKNSTGNSLRMTSLMALAGFAGFVALCFLCVAAFIAVMQRYGVIEACLTIAGIFLVIAAIFAQVYATKQKQARERAAAAARAAARAAANAPLIDPMLVATGIQIARTLGLKKVIPLLALAGVALGYMANRSSAATDDDTNETGDPDEVADD</sequence>
<organism evidence="2 3">
    <name type="scientific">Tardiphaga robiniae</name>
    <dbReference type="NCBI Taxonomy" id="943830"/>
    <lineage>
        <taxon>Bacteria</taxon>
        <taxon>Pseudomonadati</taxon>
        <taxon>Pseudomonadota</taxon>
        <taxon>Alphaproteobacteria</taxon>
        <taxon>Hyphomicrobiales</taxon>
        <taxon>Nitrobacteraceae</taxon>
        <taxon>Tardiphaga</taxon>
    </lineage>
</organism>
<dbReference type="RefSeq" id="WP_068735076.1">
    <property type="nucleotide sequence ID" value="NZ_LVYV01000023.1"/>
</dbReference>
<reference evidence="2 3" key="1">
    <citation type="submission" date="2016-03" db="EMBL/GenBank/DDBJ databases">
        <title>Microsymbionts genomes from the relict species Vavilovia formosa (Stev.) Fed.</title>
        <authorList>
            <person name="Kopat V."/>
            <person name="Chirak E."/>
            <person name="Kimeklis A."/>
            <person name="Andronov E."/>
        </authorList>
    </citation>
    <scope>NUCLEOTIDE SEQUENCE [LARGE SCALE GENOMIC DNA]</scope>
    <source>
        <strain evidence="2 3">Vaf07</strain>
    </source>
</reference>
<dbReference type="AlphaFoldDB" id="A0A161R140"/>
<evidence type="ECO:0000313" key="3">
    <source>
        <dbReference type="Proteomes" id="UP000076574"/>
    </source>
</evidence>
<comment type="caution">
    <text evidence="2">The sequence shown here is derived from an EMBL/GenBank/DDBJ whole genome shotgun (WGS) entry which is preliminary data.</text>
</comment>
<evidence type="ECO:0000313" key="2">
    <source>
        <dbReference type="EMBL" id="KZD22391.1"/>
    </source>
</evidence>
<keyword evidence="1" id="KW-1133">Transmembrane helix</keyword>
<feature type="transmembrane region" description="Helical" evidence="1">
    <location>
        <begin position="51"/>
        <end position="74"/>
    </location>
</feature>
<gene>
    <name evidence="2" type="ORF">A4A58_10195</name>
</gene>
<name>A0A161R140_9BRAD</name>
<dbReference type="EMBL" id="LVYV01000023">
    <property type="protein sequence ID" value="KZD22391.1"/>
    <property type="molecule type" value="Genomic_DNA"/>
</dbReference>
<keyword evidence="3" id="KW-1185">Reference proteome</keyword>
<accession>A0A161R140</accession>
<keyword evidence="1" id="KW-0812">Transmembrane</keyword>
<feature type="transmembrane region" description="Helical" evidence="1">
    <location>
        <begin position="21"/>
        <end position="45"/>
    </location>
</feature>
<keyword evidence="1" id="KW-0472">Membrane</keyword>
<protein>
    <submittedName>
        <fullName evidence="2">Uncharacterized protein</fullName>
    </submittedName>
</protein>